<keyword evidence="2" id="KW-0808">Transferase</keyword>
<dbReference type="KEGG" id="csr:Cspa_c14520"/>
<dbReference type="Proteomes" id="UP000011728">
    <property type="component" value="Chromosome"/>
</dbReference>
<dbReference type="AlphaFoldDB" id="M1MUL1"/>
<dbReference type="Gene3D" id="3.40.630.30">
    <property type="match status" value="1"/>
</dbReference>
<dbReference type="SUPFAM" id="SSF55729">
    <property type="entry name" value="Acyl-CoA N-acyltransferases (Nat)"/>
    <property type="match status" value="1"/>
</dbReference>
<dbReference type="OrthoDB" id="9798081at2"/>
<dbReference type="PATRIC" id="fig|931276.5.peg.1411"/>
<dbReference type="InterPro" id="IPR051531">
    <property type="entry name" value="N-acetyltransferase"/>
</dbReference>
<name>M1MUL1_9CLOT</name>
<dbReference type="Pfam" id="PF13302">
    <property type="entry name" value="Acetyltransf_3"/>
    <property type="match status" value="1"/>
</dbReference>
<dbReference type="PANTHER" id="PTHR43792:SF1">
    <property type="entry name" value="N-ACETYLTRANSFERASE DOMAIN-CONTAINING PROTEIN"/>
    <property type="match status" value="1"/>
</dbReference>
<dbReference type="EMBL" id="CP004121">
    <property type="protein sequence ID" value="AGF55222.1"/>
    <property type="molecule type" value="Genomic_DNA"/>
</dbReference>
<dbReference type="eggNOG" id="COG1670">
    <property type="taxonomic scope" value="Bacteria"/>
</dbReference>
<reference evidence="2 3" key="1">
    <citation type="submission" date="2013-02" db="EMBL/GenBank/DDBJ databases">
        <title>Genome sequence of Clostridium saccharoperbutylacetonicum N1-4(HMT).</title>
        <authorList>
            <person name="Poehlein A."/>
            <person name="Daniel R."/>
        </authorList>
    </citation>
    <scope>NUCLEOTIDE SEQUENCE [LARGE SCALE GENOMIC DNA]</scope>
    <source>
        <strain evidence="3">N1-4(HMT)</strain>
    </source>
</reference>
<dbReference type="GO" id="GO:0016747">
    <property type="term" value="F:acyltransferase activity, transferring groups other than amino-acyl groups"/>
    <property type="evidence" value="ECO:0007669"/>
    <property type="project" value="InterPro"/>
</dbReference>
<dbReference type="InterPro" id="IPR000182">
    <property type="entry name" value="GNAT_dom"/>
</dbReference>
<dbReference type="InterPro" id="IPR016181">
    <property type="entry name" value="Acyl_CoA_acyltransferase"/>
</dbReference>
<dbReference type="PANTHER" id="PTHR43792">
    <property type="entry name" value="GNAT FAMILY, PUTATIVE (AFU_ORTHOLOGUE AFUA_3G00765)-RELATED-RELATED"/>
    <property type="match status" value="1"/>
</dbReference>
<feature type="domain" description="N-acetyltransferase" evidence="1">
    <location>
        <begin position="1"/>
        <end position="172"/>
    </location>
</feature>
<evidence type="ECO:0000259" key="1">
    <source>
        <dbReference type="PROSITE" id="PS51186"/>
    </source>
</evidence>
<dbReference type="STRING" id="36745.CLSAP_14180"/>
<dbReference type="HOGENOM" id="CLU_013985_3_1_9"/>
<dbReference type="CDD" id="cd04301">
    <property type="entry name" value="NAT_SF"/>
    <property type="match status" value="1"/>
</dbReference>
<evidence type="ECO:0000313" key="3">
    <source>
        <dbReference type="Proteomes" id="UP000011728"/>
    </source>
</evidence>
<accession>M1MUL1</accession>
<proteinExistence type="predicted"/>
<dbReference type="RefSeq" id="WP_015391544.1">
    <property type="nucleotide sequence ID" value="NC_020291.1"/>
</dbReference>
<gene>
    <name evidence="2" type="ORF">Cspa_c14520</name>
</gene>
<keyword evidence="3" id="KW-1185">Reference proteome</keyword>
<protein>
    <submittedName>
        <fullName evidence="2">Acetyltransferase, GNAT family</fullName>
    </submittedName>
</protein>
<dbReference type="PROSITE" id="PS51186">
    <property type="entry name" value="GNAT"/>
    <property type="match status" value="1"/>
</dbReference>
<organism evidence="2 3">
    <name type="scientific">Clostridium saccharoperbutylacetonicum N1-4(HMT)</name>
    <dbReference type="NCBI Taxonomy" id="931276"/>
    <lineage>
        <taxon>Bacteria</taxon>
        <taxon>Bacillati</taxon>
        <taxon>Bacillota</taxon>
        <taxon>Clostridia</taxon>
        <taxon>Eubacteriales</taxon>
        <taxon>Clostridiaceae</taxon>
        <taxon>Clostridium</taxon>
    </lineage>
</organism>
<sequence>MKFYIESERIGFSVWDNENEQCAYLLWGNKVVTKYISVTGNMTEEQIEKRLEKEKNTYEKHKIQYFPIYEKESNKFIGCCGLRPYDLEKNIAELGIHLLPEYWGKGYAKEACLRMIKFAFETLSFEEIFVGHNPYNLASSQLIKKLGFEYVHDEYYAPTGLNHPSYLLKKID</sequence>
<evidence type="ECO:0000313" key="2">
    <source>
        <dbReference type="EMBL" id="AGF55222.1"/>
    </source>
</evidence>